<evidence type="ECO:0000256" key="4">
    <source>
        <dbReference type="ARBA" id="ARBA00022723"/>
    </source>
</evidence>
<keyword evidence="4" id="KW-0479">Metal-binding</keyword>
<dbReference type="Proteomes" id="UP000838308">
    <property type="component" value="Unassembled WGS sequence"/>
</dbReference>
<dbReference type="InterPro" id="IPR001261">
    <property type="entry name" value="ArgE/DapE_CS"/>
</dbReference>
<keyword evidence="5 9" id="KW-0378">Hydrolase</keyword>
<evidence type="ECO:0000256" key="5">
    <source>
        <dbReference type="ARBA" id="ARBA00022801"/>
    </source>
</evidence>
<keyword evidence="10" id="KW-1185">Reference proteome</keyword>
<organism evidence="9 10">
    <name type="scientific">Neobacillus rhizosphaerae</name>
    <dbReference type="NCBI Taxonomy" id="2880965"/>
    <lineage>
        <taxon>Bacteria</taxon>
        <taxon>Bacillati</taxon>
        <taxon>Bacillota</taxon>
        <taxon>Bacilli</taxon>
        <taxon>Bacillales</taxon>
        <taxon>Bacillaceae</taxon>
        <taxon>Neobacillus</taxon>
    </lineage>
</organism>
<comment type="caution">
    <text evidence="9">The sequence shown here is derived from an EMBL/GenBank/DDBJ whole genome shotgun (WGS) entry which is preliminary data.</text>
</comment>
<dbReference type="SUPFAM" id="SSF55031">
    <property type="entry name" value="Bacterial exopeptidase dimerisation domain"/>
    <property type="match status" value="1"/>
</dbReference>
<keyword evidence="3" id="KW-0645">Protease</keyword>
<dbReference type="PANTHER" id="PTHR43808:SF31">
    <property type="entry name" value="N-ACETYL-L-CITRULLINE DEACETYLASE"/>
    <property type="match status" value="1"/>
</dbReference>
<dbReference type="InterPro" id="IPR010964">
    <property type="entry name" value="M20A_pepV-rel"/>
</dbReference>
<sequence length="451" mass="50680">MDNISEALIPELRKIETDFHQALTKLVEIPSVINETEGDTPFGKNIDLALKMTLKICKQLGFSTYYDPEGYYGYAEIGAGDEMIGVLGHLDVVPAGSNEEWETPPFLAMIKDGKMYGRGTQDDKGPTLAALFAVKALMNLGISFPKRIRFIFGTDEETLWRCMNRYCEIEEIPSMGFAPDSVFPLVYAEKGLLQLLLEGKNETKLRFLAGNAFNAVPDTAKYAGERQSELKTALEELGFAYETARDEVVVLGKAVHAQITEKGINAINRLLIGMKRIGYTSKTIEFVNDLVKEDPFAEKIFGECEDEASGKLKFNVGKIELNEEVERLSIDIRIPVTADKHEIVNTLSQIAKEYGLEYKEFDYLKSIYVPKDHFLIQTLMKVYQEVTGDLVSEPISSGGATYARAMDNFVAFGAVFPYQTKTEHQPNEHIELAEMFKAMHIYAKTIYDLTR</sequence>
<evidence type="ECO:0000256" key="1">
    <source>
        <dbReference type="ARBA" id="ARBA00001947"/>
    </source>
</evidence>
<dbReference type="RefSeq" id="WP_248734795.1">
    <property type="nucleotide sequence ID" value="NZ_CALBWS010000007.1"/>
</dbReference>
<dbReference type="Gene3D" id="3.30.70.360">
    <property type="match status" value="2"/>
</dbReference>
<evidence type="ECO:0000256" key="3">
    <source>
        <dbReference type="ARBA" id="ARBA00022670"/>
    </source>
</evidence>
<evidence type="ECO:0000256" key="7">
    <source>
        <dbReference type="ARBA" id="ARBA00022997"/>
    </source>
</evidence>
<dbReference type="Gene3D" id="3.40.630.10">
    <property type="entry name" value="Zn peptidases"/>
    <property type="match status" value="1"/>
</dbReference>
<gene>
    <name evidence="9" type="ORF">BACCIP111895_01640</name>
</gene>
<keyword evidence="7 9" id="KW-0224">Dipeptidase</keyword>
<dbReference type="PROSITE" id="PS00758">
    <property type="entry name" value="ARGE_DAPE_CPG2_1"/>
    <property type="match status" value="1"/>
</dbReference>
<dbReference type="Pfam" id="PF01546">
    <property type="entry name" value="Peptidase_M20"/>
    <property type="match status" value="1"/>
</dbReference>
<keyword evidence="6" id="KW-0862">Zinc</keyword>
<reference evidence="9" key="1">
    <citation type="submission" date="2022-04" db="EMBL/GenBank/DDBJ databases">
        <authorList>
            <person name="Criscuolo A."/>
        </authorList>
    </citation>
    <scope>NUCLEOTIDE SEQUENCE</scope>
    <source>
        <strain evidence="9">CIP111895</strain>
    </source>
</reference>
<dbReference type="InterPro" id="IPR036264">
    <property type="entry name" value="Bact_exopeptidase_dim_dom"/>
</dbReference>
<dbReference type="EC" id="3.4.13.-" evidence="9"/>
<dbReference type="EMBL" id="CALBWS010000007">
    <property type="protein sequence ID" value="CAH2714477.1"/>
    <property type="molecule type" value="Genomic_DNA"/>
</dbReference>
<dbReference type="PANTHER" id="PTHR43808">
    <property type="entry name" value="ACETYLORNITHINE DEACETYLASE"/>
    <property type="match status" value="1"/>
</dbReference>
<evidence type="ECO:0000256" key="2">
    <source>
        <dbReference type="ARBA" id="ARBA00006247"/>
    </source>
</evidence>
<dbReference type="InterPro" id="IPR002933">
    <property type="entry name" value="Peptidase_M20"/>
</dbReference>
<evidence type="ECO:0000256" key="8">
    <source>
        <dbReference type="ARBA" id="ARBA00023049"/>
    </source>
</evidence>
<evidence type="ECO:0000256" key="6">
    <source>
        <dbReference type="ARBA" id="ARBA00022833"/>
    </source>
</evidence>
<dbReference type="NCBIfam" id="NF005542">
    <property type="entry name" value="PRK07205.1"/>
    <property type="match status" value="1"/>
</dbReference>
<name>A0ABN8KMR1_9BACI</name>
<protein>
    <submittedName>
        <fullName evidence="9">Dipeptidase</fullName>
        <ecNumber evidence="9">3.4.13.-</ecNumber>
    </submittedName>
</protein>
<evidence type="ECO:0000313" key="9">
    <source>
        <dbReference type="EMBL" id="CAH2714477.1"/>
    </source>
</evidence>
<comment type="cofactor">
    <cofactor evidence="1">
        <name>Zn(2+)</name>
        <dbReference type="ChEBI" id="CHEBI:29105"/>
    </cofactor>
</comment>
<keyword evidence="8" id="KW-0482">Metalloprotease</keyword>
<comment type="similarity">
    <text evidence="2">Belongs to the peptidase M20A family.</text>
</comment>
<dbReference type="NCBIfam" id="TIGR01887">
    <property type="entry name" value="dipeptidaselike"/>
    <property type="match status" value="1"/>
</dbReference>
<dbReference type="GO" id="GO:0016805">
    <property type="term" value="F:dipeptidase activity"/>
    <property type="evidence" value="ECO:0007669"/>
    <property type="project" value="UniProtKB-KW"/>
</dbReference>
<dbReference type="SUPFAM" id="SSF53187">
    <property type="entry name" value="Zn-dependent exopeptidases"/>
    <property type="match status" value="1"/>
</dbReference>
<dbReference type="InterPro" id="IPR050072">
    <property type="entry name" value="Peptidase_M20A"/>
</dbReference>
<accession>A0ABN8KMR1</accession>
<dbReference type="PROSITE" id="PS00759">
    <property type="entry name" value="ARGE_DAPE_CPG2_2"/>
    <property type="match status" value="1"/>
</dbReference>
<proteinExistence type="inferred from homology"/>
<evidence type="ECO:0000313" key="10">
    <source>
        <dbReference type="Proteomes" id="UP000838308"/>
    </source>
</evidence>